<protein>
    <submittedName>
        <fullName evidence="6">TetR/AcrR family transcriptional regulator</fullName>
    </submittedName>
</protein>
<feature type="DNA-binding region" description="H-T-H motif" evidence="4">
    <location>
        <begin position="37"/>
        <end position="56"/>
    </location>
</feature>
<dbReference type="PANTHER" id="PTHR30055:SF151">
    <property type="entry name" value="TRANSCRIPTIONAL REGULATORY PROTEIN"/>
    <property type="match status" value="1"/>
</dbReference>
<gene>
    <name evidence="6" type="ORF">ACFQBQ_02845</name>
</gene>
<dbReference type="EMBL" id="JBHSWI010000001">
    <property type="protein sequence ID" value="MFC6644543.1"/>
    <property type="molecule type" value="Genomic_DNA"/>
</dbReference>
<dbReference type="Proteomes" id="UP001596391">
    <property type="component" value="Unassembled WGS sequence"/>
</dbReference>
<keyword evidence="2 4" id="KW-0238">DNA-binding</keyword>
<proteinExistence type="predicted"/>
<dbReference type="Gene3D" id="1.10.357.10">
    <property type="entry name" value="Tetracycline Repressor, domain 2"/>
    <property type="match status" value="1"/>
</dbReference>
<dbReference type="Pfam" id="PF02909">
    <property type="entry name" value="TetR_C_1"/>
    <property type="match status" value="1"/>
</dbReference>
<reference evidence="7" key="1">
    <citation type="journal article" date="2019" name="Int. J. Syst. Evol. Microbiol.">
        <title>The Global Catalogue of Microorganisms (GCM) 10K type strain sequencing project: providing services to taxonomists for standard genome sequencing and annotation.</title>
        <authorList>
            <consortium name="The Broad Institute Genomics Platform"/>
            <consortium name="The Broad Institute Genome Sequencing Center for Infectious Disease"/>
            <person name="Wu L."/>
            <person name="Ma J."/>
        </authorList>
    </citation>
    <scope>NUCLEOTIDE SEQUENCE [LARGE SCALE GENOMIC DNA]</scope>
    <source>
        <strain evidence="7">CGMCC 1.16026</strain>
    </source>
</reference>
<dbReference type="InterPro" id="IPR001647">
    <property type="entry name" value="HTH_TetR"/>
</dbReference>
<dbReference type="InterPro" id="IPR009057">
    <property type="entry name" value="Homeodomain-like_sf"/>
</dbReference>
<keyword evidence="1" id="KW-0805">Transcription regulation</keyword>
<evidence type="ECO:0000313" key="6">
    <source>
        <dbReference type="EMBL" id="MFC6644543.1"/>
    </source>
</evidence>
<dbReference type="PROSITE" id="PS50977">
    <property type="entry name" value="HTH_TETR_2"/>
    <property type="match status" value="1"/>
</dbReference>
<evidence type="ECO:0000313" key="7">
    <source>
        <dbReference type="Proteomes" id="UP001596391"/>
    </source>
</evidence>
<keyword evidence="7" id="KW-1185">Reference proteome</keyword>
<evidence type="ECO:0000259" key="5">
    <source>
        <dbReference type="PROSITE" id="PS50977"/>
    </source>
</evidence>
<evidence type="ECO:0000256" key="1">
    <source>
        <dbReference type="ARBA" id="ARBA00023015"/>
    </source>
</evidence>
<dbReference type="Gene3D" id="1.10.10.60">
    <property type="entry name" value="Homeodomain-like"/>
    <property type="match status" value="1"/>
</dbReference>
<evidence type="ECO:0000256" key="3">
    <source>
        <dbReference type="ARBA" id="ARBA00023163"/>
    </source>
</evidence>
<evidence type="ECO:0000256" key="4">
    <source>
        <dbReference type="PROSITE-ProRule" id="PRU00335"/>
    </source>
</evidence>
<dbReference type="PANTHER" id="PTHR30055">
    <property type="entry name" value="HTH-TYPE TRANSCRIPTIONAL REGULATOR RUTR"/>
    <property type="match status" value="1"/>
</dbReference>
<comment type="caution">
    <text evidence="6">The sequence shown here is derived from an EMBL/GenBank/DDBJ whole genome shotgun (WGS) entry which is preliminary data.</text>
</comment>
<dbReference type="SUPFAM" id="SSF46689">
    <property type="entry name" value="Homeodomain-like"/>
    <property type="match status" value="1"/>
</dbReference>
<dbReference type="InterPro" id="IPR036271">
    <property type="entry name" value="Tet_transcr_reg_TetR-rel_C_sf"/>
</dbReference>
<evidence type="ECO:0000256" key="2">
    <source>
        <dbReference type="ARBA" id="ARBA00023125"/>
    </source>
</evidence>
<name>A0ABW1Z8P9_9BACT</name>
<organism evidence="6 7">
    <name type="scientific">Granulicella cerasi</name>
    <dbReference type="NCBI Taxonomy" id="741063"/>
    <lineage>
        <taxon>Bacteria</taxon>
        <taxon>Pseudomonadati</taxon>
        <taxon>Acidobacteriota</taxon>
        <taxon>Terriglobia</taxon>
        <taxon>Terriglobales</taxon>
        <taxon>Acidobacteriaceae</taxon>
        <taxon>Granulicella</taxon>
    </lineage>
</organism>
<feature type="domain" description="HTH tetR-type" evidence="5">
    <location>
        <begin position="14"/>
        <end position="74"/>
    </location>
</feature>
<dbReference type="InterPro" id="IPR050109">
    <property type="entry name" value="HTH-type_TetR-like_transc_reg"/>
</dbReference>
<sequence length="225" mass="25024">MPKRAATSTRREESLSRERIIEATIELLDATGEAGLTFRALSEHLATGPGAIYWHIANKNELLAAACDTVIARTVDSTPITTPEATIRAHALAIYDLIDEHPWVNSAIMTDSEGNSPLVHILERIGQQIRLLRVPKAQQWSAISTLVGYILGISKQNAVNRQFGITHNLDRSEFLDRIATKWSQLDAKTYPFTHSIADRIRTHDDRDDFIAGLNLILRGINAPAR</sequence>
<dbReference type="RefSeq" id="WP_263372474.1">
    <property type="nucleotide sequence ID" value="NZ_JAGSYD010000005.1"/>
</dbReference>
<accession>A0ABW1Z8P9</accession>
<dbReference type="SUPFAM" id="SSF48498">
    <property type="entry name" value="Tetracyclin repressor-like, C-terminal domain"/>
    <property type="match status" value="1"/>
</dbReference>
<dbReference type="Pfam" id="PF00440">
    <property type="entry name" value="TetR_N"/>
    <property type="match status" value="1"/>
</dbReference>
<keyword evidence="3" id="KW-0804">Transcription</keyword>
<dbReference type="InterPro" id="IPR004111">
    <property type="entry name" value="Repressor_TetR_C"/>
</dbReference>